<organism evidence="2 3">
    <name type="scientific">Daphnia magna</name>
    <dbReference type="NCBI Taxonomy" id="35525"/>
    <lineage>
        <taxon>Eukaryota</taxon>
        <taxon>Metazoa</taxon>
        <taxon>Ecdysozoa</taxon>
        <taxon>Arthropoda</taxon>
        <taxon>Crustacea</taxon>
        <taxon>Branchiopoda</taxon>
        <taxon>Diplostraca</taxon>
        <taxon>Cladocera</taxon>
        <taxon>Anomopoda</taxon>
        <taxon>Daphniidae</taxon>
        <taxon>Daphnia</taxon>
    </lineage>
</organism>
<feature type="compositionally biased region" description="Basic and acidic residues" evidence="1">
    <location>
        <begin position="363"/>
        <end position="377"/>
    </location>
</feature>
<protein>
    <submittedName>
        <fullName evidence="2">Uncharacterized protein</fullName>
    </submittedName>
</protein>
<accession>A0A164S133</accession>
<name>A0A164S133_9CRUS</name>
<reference evidence="2 3" key="1">
    <citation type="submission" date="2016-03" db="EMBL/GenBank/DDBJ databases">
        <title>EvidentialGene: Evidence-directed Construction of Genes on Genomes.</title>
        <authorList>
            <person name="Gilbert D.G."/>
            <person name="Choi J.-H."/>
            <person name="Mockaitis K."/>
            <person name="Colbourne J."/>
            <person name="Pfrender M."/>
        </authorList>
    </citation>
    <scope>NUCLEOTIDE SEQUENCE [LARGE SCALE GENOMIC DNA]</scope>
    <source>
        <strain evidence="2 3">Xinb3</strain>
        <tissue evidence="2">Complete organism</tissue>
    </source>
</reference>
<dbReference type="PANTHER" id="PTHR46903">
    <property type="entry name" value="C2H2-TYPE DOMAIN-CONTAINING PROTEIN"/>
    <property type="match status" value="1"/>
</dbReference>
<sequence length="490" mass="55788">MANNIQPGADAEEEEDVEYGVELAAMKTKRTTLRRQIMVTSRKKDSLTSSRGSQGAIQGLLLHLNDLLLRTLQLQTEITSIEAEEEEAERQDATHLTYITHAARPEEDHFTSVSQQIDNTTPQSKALLDRQRQKKSYNYKETPDTWVDLYSAGRLPPAVAVHSTRSLVSAELESFDGEALEWFSWIDLFRALEVESRRISKLLKQTCGRRDVMRAAHHQAIQRLETKQDPALFKRFAQRIRTHSFDLSRIVETRMKDLIEKIYLKLHLPDRLAWNEERRERIEDRSLNAFEMWLCSLGSVYQNAFSIAADQINPNSSKPTDQRRQARTHQSSAKMSGEQKQVAFRLPGKPFCFKYFHHPLLHDTDKEKPSTEREGRARPTTARAGAPRKVTMGMLRLPVIADDGSWVLANIFVDEDSDSTLMRSAFGTALKLRGPHQILAVDEAGGIINRYPSARVQFRVRAVDGNIFSLEGSTMNTVASPTLVTDWNTE</sequence>
<evidence type="ECO:0000313" key="3">
    <source>
        <dbReference type="Proteomes" id="UP000076858"/>
    </source>
</evidence>
<proteinExistence type="predicted"/>
<keyword evidence="3" id="KW-1185">Reference proteome</keyword>
<dbReference type="AlphaFoldDB" id="A0A164S133"/>
<dbReference type="EMBL" id="LRGB01002110">
    <property type="protein sequence ID" value="KZS09138.1"/>
    <property type="molecule type" value="Genomic_DNA"/>
</dbReference>
<dbReference type="Proteomes" id="UP000076858">
    <property type="component" value="Unassembled WGS sequence"/>
</dbReference>
<dbReference type="OrthoDB" id="6354944at2759"/>
<evidence type="ECO:0000256" key="1">
    <source>
        <dbReference type="SAM" id="MobiDB-lite"/>
    </source>
</evidence>
<evidence type="ECO:0000313" key="2">
    <source>
        <dbReference type="EMBL" id="KZS09138.1"/>
    </source>
</evidence>
<comment type="caution">
    <text evidence="2">The sequence shown here is derived from an EMBL/GenBank/DDBJ whole genome shotgun (WGS) entry which is preliminary data.</text>
</comment>
<feature type="region of interest" description="Disordered" evidence="1">
    <location>
        <begin position="363"/>
        <end position="384"/>
    </location>
</feature>
<feature type="region of interest" description="Disordered" evidence="1">
    <location>
        <begin position="311"/>
        <end position="340"/>
    </location>
</feature>
<dbReference type="PANTHER" id="PTHR46903:SF1">
    <property type="entry name" value="CCHC-TYPE DOMAIN-CONTAINING PROTEIN"/>
    <property type="match status" value="1"/>
</dbReference>
<gene>
    <name evidence="2" type="ORF">APZ42_026708</name>
</gene>